<evidence type="ECO:0000313" key="15">
    <source>
        <dbReference type="Proteomes" id="UP001642540"/>
    </source>
</evidence>
<comment type="subunit">
    <text evidence="11">Interacts with BRI3BP. Interacts with MGAT1 and IFITM3.</text>
</comment>
<gene>
    <name evidence="14" type="ORF">ODALV1_LOCUS17340</name>
</gene>
<evidence type="ECO:0000256" key="13">
    <source>
        <dbReference type="SAM" id="Phobius"/>
    </source>
</evidence>
<dbReference type="EMBL" id="CAXLJM020000053">
    <property type="protein sequence ID" value="CAL8116576.1"/>
    <property type="molecule type" value="Genomic_DNA"/>
</dbReference>
<feature type="region of interest" description="Disordered" evidence="12">
    <location>
        <begin position="1"/>
        <end position="48"/>
    </location>
</feature>
<keyword evidence="15" id="KW-1185">Reference proteome</keyword>
<sequence>MDKQPLVSDKPPPYPGAPQPSAYNPNPAPGSGAPQAPGHFSNYEQPPPYYNAGFAPPAAGWVPTGQPPPPPNYGSTIVVEPVSVPATQIIIVGGCPSCRVGVLEDSYSCLGVLCAIVFFPLGILCCLLCRERRCSNCGAAF</sequence>
<organism evidence="14 15">
    <name type="scientific">Orchesella dallaii</name>
    <dbReference type="NCBI Taxonomy" id="48710"/>
    <lineage>
        <taxon>Eukaryota</taxon>
        <taxon>Metazoa</taxon>
        <taxon>Ecdysozoa</taxon>
        <taxon>Arthropoda</taxon>
        <taxon>Hexapoda</taxon>
        <taxon>Collembola</taxon>
        <taxon>Entomobryomorpha</taxon>
        <taxon>Entomobryoidea</taxon>
        <taxon>Orchesellidae</taxon>
        <taxon>Orchesellinae</taxon>
        <taxon>Orchesella</taxon>
    </lineage>
</organism>
<dbReference type="PANTHER" id="PTHR13551">
    <property type="entry name" value="BRAIN PROTEIN I3"/>
    <property type="match status" value="1"/>
</dbReference>
<dbReference type="Pfam" id="PF10164">
    <property type="entry name" value="BRI3"/>
    <property type="match status" value="1"/>
</dbReference>
<feature type="compositionally biased region" description="Low complexity" evidence="12">
    <location>
        <begin position="29"/>
        <end position="38"/>
    </location>
</feature>
<evidence type="ECO:0000256" key="1">
    <source>
        <dbReference type="ARBA" id="ARBA00004155"/>
    </source>
</evidence>
<evidence type="ECO:0000256" key="8">
    <source>
        <dbReference type="ARBA" id="ARBA00023228"/>
    </source>
</evidence>
<keyword evidence="8" id="KW-0458">Lysosome</keyword>
<feature type="transmembrane region" description="Helical" evidence="13">
    <location>
        <begin position="110"/>
        <end position="129"/>
    </location>
</feature>
<accession>A0ABP1R7F4</accession>
<evidence type="ECO:0000256" key="2">
    <source>
        <dbReference type="ARBA" id="ARBA00004556"/>
    </source>
</evidence>
<evidence type="ECO:0000256" key="12">
    <source>
        <dbReference type="SAM" id="MobiDB-lite"/>
    </source>
</evidence>
<keyword evidence="5 13" id="KW-0812">Transmembrane</keyword>
<dbReference type="InterPro" id="IPR019317">
    <property type="entry name" value="BRI3"/>
</dbReference>
<protein>
    <recommendedName>
        <fullName evidence="9">Membrane protein BRI3</fullName>
    </recommendedName>
    <alternativeName>
        <fullName evidence="10">Brain protein I3</fullName>
    </alternativeName>
</protein>
<evidence type="ECO:0000256" key="5">
    <source>
        <dbReference type="ARBA" id="ARBA00022692"/>
    </source>
</evidence>
<keyword evidence="6 13" id="KW-1133">Transmembrane helix</keyword>
<keyword evidence="7 13" id="KW-0472">Membrane</keyword>
<evidence type="ECO:0000256" key="7">
    <source>
        <dbReference type="ARBA" id="ARBA00023136"/>
    </source>
</evidence>
<name>A0ABP1R7F4_9HEXA</name>
<dbReference type="PANTHER" id="PTHR13551:SF1">
    <property type="entry name" value="MEMBRANE PROTEIN BRI3"/>
    <property type="match status" value="1"/>
</dbReference>
<reference evidence="14 15" key="1">
    <citation type="submission" date="2024-08" db="EMBL/GenBank/DDBJ databases">
        <authorList>
            <person name="Cucini C."/>
            <person name="Frati F."/>
        </authorList>
    </citation>
    <scope>NUCLEOTIDE SEQUENCE [LARGE SCALE GENOMIC DNA]</scope>
</reference>
<proteinExistence type="inferred from homology"/>
<evidence type="ECO:0000313" key="14">
    <source>
        <dbReference type="EMBL" id="CAL8116576.1"/>
    </source>
</evidence>
<evidence type="ECO:0000256" key="10">
    <source>
        <dbReference type="ARBA" id="ARBA00035449"/>
    </source>
</evidence>
<comment type="similarity">
    <text evidence="3">Belongs to the BRI3 family.</text>
</comment>
<evidence type="ECO:0000256" key="3">
    <source>
        <dbReference type="ARBA" id="ARBA00008090"/>
    </source>
</evidence>
<comment type="caution">
    <text evidence="14">The sequence shown here is derived from an EMBL/GenBank/DDBJ whole genome shotgun (WGS) entry which is preliminary data.</text>
</comment>
<dbReference type="Proteomes" id="UP001642540">
    <property type="component" value="Unassembled WGS sequence"/>
</dbReference>
<comment type="subcellular location">
    <subcellularLocation>
        <location evidence="2">Cytoplasm</location>
        <location evidence="2">Perinuclear region</location>
    </subcellularLocation>
    <subcellularLocation>
        <location evidence="1">Lysosome membrane</location>
        <topology evidence="1">Multi-pass membrane protein</topology>
    </subcellularLocation>
</comment>
<evidence type="ECO:0000256" key="6">
    <source>
        <dbReference type="ARBA" id="ARBA00022989"/>
    </source>
</evidence>
<evidence type="ECO:0000256" key="9">
    <source>
        <dbReference type="ARBA" id="ARBA00035284"/>
    </source>
</evidence>
<keyword evidence="4" id="KW-0963">Cytoplasm</keyword>
<evidence type="ECO:0000256" key="4">
    <source>
        <dbReference type="ARBA" id="ARBA00022490"/>
    </source>
</evidence>
<evidence type="ECO:0000256" key="11">
    <source>
        <dbReference type="ARBA" id="ARBA00046593"/>
    </source>
</evidence>